<dbReference type="EMBL" id="JBITGY010000003">
    <property type="protein sequence ID" value="MFI6497907.1"/>
    <property type="molecule type" value="Genomic_DNA"/>
</dbReference>
<protein>
    <submittedName>
        <fullName evidence="2">Uncharacterized protein</fullName>
    </submittedName>
</protein>
<evidence type="ECO:0000313" key="3">
    <source>
        <dbReference type="Proteomes" id="UP001612741"/>
    </source>
</evidence>
<keyword evidence="3" id="KW-1185">Reference proteome</keyword>
<sequence>MRGKILTLQEARRRASSAVTAPTPVKPAPAKAAGPAAWSGGYGPGRQKIVVRNGKAVLIELETT</sequence>
<dbReference type="Proteomes" id="UP001612741">
    <property type="component" value="Unassembled WGS sequence"/>
</dbReference>
<dbReference type="RefSeq" id="WP_397081152.1">
    <property type="nucleotide sequence ID" value="NZ_JBITGY010000003.1"/>
</dbReference>
<evidence type="ECO:0000256" key="1">
    <source>
        <dbReference type="SAM" id="MobiDB-lite"/>
    </source>
</evidence>
<gene>
    <name evidence="2" type="ORF">ACIBG2_11005</name>
</gene>
<accession>A0ABW7YPR2</accession>
<comment type="caution">
    <text evidence="2">The sequence shown here is derived from an EMBL/GenBank/DDBJ whole genome shotgun (WGS) entry which is preliminary data.</text>
</comment>
<evidence type="ECO:0000313" key="2">
    <source>
        <dbReference type="EMBL" id="MFI6497907.1"/>
    </source>
</evidence>
<name>A0ABW7YPR2_9ACTN</name>
<feature type="region of interest" description="Disordered" evidence="1">
    <location>
        <begin position="1"/>
        <end position="39"/>
    </location>
</feature>
<proteinExistence type="predicted"/>
<feature type="compositionally biased region" description="Low complexity" evidence="1">
    <location>
        <begin position="18"/>
        <end position="37"/>
    </location>
</feature>
<organism evidence="2 3">
    <name type="scientific">Nonomuraea typhae</name>
    <dbReference type="NCBI Taxonomy" id="2603600"/>
    <lineage>
        <taxon>Bacteria</taxon>
        <taxon>Bacillati</taxon>
        <taxon>Actinomycetota</taxon>
        <taxon>Actinomycetes</taxon>
        <taxon>Streptosporangiales</taxon>
        <taxon>Streptosporangiaceae</taxon>
        <taxon>Nonomuraea</taxon>
    </lineage>
</organism>
<reference evidence="2 3" key="1">
    <citation type="submission" date="2024-10" db="EMBL/GenBank/DDBJ databases">
        <title>The Natural Products Discovery Center: Release of the First 8490 Sequenced Strains for Exploring Actinobacteria Biosynthetic Diversity.</title>
        <authorList>
            <person name="Kalkreuter E."/>
            <person name="Kautsar S.A."/>
            <person name="Yang D."/>
            <person name="Bader C.D."/>
            <person name="Teijaro C.N."/>
            <person name="Fluegel L."/>
            <person name="Davis C.M."/>
            <person name="Simpson J.R."/>
            <person name="Lauterbach L."/>
            <person name="Steele A.D."/>
            <person name="Gui C."/>
            <person name="Meng S."/>
            <person name="Li G."/>
            <person name="Viehrig K."/>
            <person name="Ye F."/>
            <person name="Su P."/>
            <person name="Kiefer A.F."/>
            <person name="Nichols A."/>
            <person name="Cepeda A.J."/>
            <person name="Yan W."/>
            <person name="Fan B."/>
            <person name="Jiang Y."/>
            <person name="Adhikari A."/>
            <person name="Zheng C.-J."/>
            <person name="Schuster L."/>
            <person name="Cowan T.M."/>
            <person name="Smanski M.J."/>
            <person name="Chevrette M.G."/>
            <person name="De Carvalho L.P.S."/>
            <person name="Shen B."/>
        </authorList>
    </citation>
    <scope>NUCLEOTIDE SEQUENCE [LARGE SCALE GENOMIC DNA]</scope>
    <source>
        <strain evidence="2 3">NPDC050545</strain>
    </source>
</reference>